<protein>
    <submittedName>
        <fullName evidence="4">Uncharacterized protein</fullName>
    </submittedName>
</protein>
<keyword evidence="5" id="KW-1185">Reference proteome</keyword>
<feature type="region of interest" description="Disordered" evidence="1">
    <location>
        <begin position="115"/>
        <end position="147"/>
    </location>
</feature>
<accession>A0AAD7D738</accession>
<evidence type="ECO:0000256" key="3">
    <source>
        <dbReference type="SAM" id="SignalP"/>
    </source>
</evidence>
<feature type="region of interest" description="Disordered" evidence="1">
    <location>
        <begin position="185"/>
        <end position="215"/>
    </location>
</feature>
<feature type="chain" id="PRO_5042042900" evidence="3">
    <location>
        <begin position="21"/>
        <end position="361"/>
    </location>
</feature>
<dbReference type="EMBL" id="JARKIE010000112">
    <property type="protein sequence ID" value="KAJ7682976.1"/>
    <property type="molecule type" value="Genomic_DNA"/>
</dbReference>
<sequence length="361" mass="39207">MAVVLPLLFLFLSLLPPTLASFIVDPVTAKAATCEPVLLQWQGGKVPWTLHRRARRVHLREPGTFKNTSFHWTVDLAAGTVVAARLTDATGATATSNSFTIQDGTTGCNQFVAVPPPPGTTASVPADTQSATTTTTSRRHQPRGASRVLLVQVRPPKARRNPPPPVRQPQPVPAVPAVPCTTNSEFPQIQPTNNKCGRQGPYPESSPSAAPAYQTTRRKTNVGTVFAILIPCLILLVILGLCFMRWRRRRRSPEPPQPLGPFALGLHIYRVARKICLTSRALSEAHRSRPGGSPRKNTGAPLAGAAPNSTLRKQSRFKDRRPRRHRRPRRSGSTGLNTGARLAGAARRSANPTGRKRSAPR</sequence>
<feature type="compositionally biased region" description="Low complexity" evidence="1">
    <location>
        <begin position="334"/>
        <end position="351"/>
    </location>
</feature>
<proteinExistence type="predicted"/>
<feature type="compositionally biased region" description="Polar residues" evidence="1">
    <location>
        <begin position="185"/>
        <end position="196"/>
    </location>
</feature>
<comment type="caution">
    <text evidence="4">The sequence shown here is derived from an EMBL/GenBank/DDBJ whole genome shotgun (WGS) entry which is preliminary data.</text>
</comment>
<feature type="compositionally biased region" description="Polar residues" evidence="1">
    <location>
        <begin position="120"/>
        <end position="131"/>
    </location>
</feature>
<feature type="signal peptide" evidence="3">
    <location>
        <begin position="1"/>
        <end position="20"/>
    </location>
</feature>
<evidence type="ECO:0000256" key="1">
    <source>
        <dbReference type="SAM" id="MobiDB-lite"/>
    </source>
</evidence>
<evidence type="ECO:0000313" key="5">
    <source>
        <dbReference type="Proteomes" id="UP001221757"/>
    </source>
</evidence>
<evidence type="ECO:0000313" key="4">
    <source>
        <dbReference type="EMBL" id="KAJ7682976.1"/>
    </source>
</evidence>
<gene>
    <name evidence="4" type="ORF">B0H17DRAFT_45931</name>
</gene>
<keyword evidence="2" id="KW-0812">Transmembrane</keyword>
<feature type="region of interest" description="Disordered" evidence="1">
    <location>
        <begin position="281"/>
        <end position="361"/>
    </location>
</feature>
<feature type="transmembrane region" description="Helical" evidence="2">
    <location>
        <begin position="222"/>
        <end position="243"/>
    </location>
</feature>
<dbReference type="AlphaFoldDB" id="A0AAD7D738"/>
<dbReference type="Proteomes" id="UP001221757">
    <property type="component" value="Unassembled WGS sequence"/>
</dbReference>
<evidence type="ECO:0000256" key="2">
    <source>
        <dbReference type="SAM" id="Phobius"/>
    </source>
</evidence>
<name>A0AAD7D738_MYCRO</name>
<feature type="compositionally biased region" description="Low complexity" evidence="1">
    <location>
        <begin position="203"/>
        <end position="212"/>
    </location>
</feature>
<keyword evidence="3" id="KW-0732">Signal</keyword>
<feature type="compositionally biased region" description="Basic residues" evidence="1">
    <location>
        <begin position="313"/>
        <end position="330"/>
    </location>
</feature>
<keyword evidence="2" id="KW-0472">Membrane</keyword>
<reference evidence="4" key="1">
    <citation type="submission" date="2023-03" db="EMBL/GenBank/DDBJ databases">
        <title>Massive genome expansion in bonnet fungi (Mycena s.s.) driven by repeated elements and novel gene families across ecological guilds.</title>
        <authorList>
            <consortium name="Lawrence Berkeley National Laboratory"/>
            <person name="Harder C.B."/>
            <person name="Miyauchi S."/>
            <person name="Viragh M."/>
            <person name="Kuo A."/>
            <person name="Thoen E."/>
            <person name="Andreopoulos B."/>
            <person name="Lu D."/>
            <person name="Skrede I."/>
            <person name="Drula E."/>
            <person name="Henrissat B."/>
            <person name="Morin E."/>
            <person name="Kohler A."/>
            <person name="Barry K."/>
            <person name="LaButti K."/>
            <person name="Morin E."/>
            <person name="Salamov A."/>
            <person name="Lipzen A."/>
            <person name="Mereny Z."/>
            <person name="Hegedus B."/>
            <person name="Baldrian P."/>
            <person name="Stursova M."/>
            <person name="Weitz H."/>
            <person name="Taylor A."/>
            <person name="Grigoriev I.V."/>
            <person name="Nagy L.G."/>
            <person name="Martin F."/>
            <person name="Kauserud H."/>
        </authorList>
    </citation>
    <scope>NUCLEOTIDE SEQUENCE</scope>
    <source>
        <strain evidence="4">CBHHK067</strain>
    </source>
</reference>
<organism evidence="4 5">
    <name type="scientific">Mycena rosella</name>
    <name type="common">Pink bonnet</name>
    <name type="synonym">Agaricus rosellus</name>
    <dbReference type="NCBI Taxonomy" id="1033263"/>
    <lineage>
        <taxon>Eukaryota</taxon>
        <taxon>Fungi</taxon>
        <taxon>Dikarya</taxon>
        <taxon>Basidiomycota</taxon>
        <taxon>Agaricomycotina</taxon>
        <taxon>Agaricomycetes</taxon>
        <taxon>Agaricomycetidae</taxon>
        <taxon>Agaricales</taxon>
        <taxon>Marasmiineae</taxon>
        <taxon>Mycenaceae</taxon>
        <taxon>Mycena</taxon>
    </lineage>
</organism>
<keyword evidence="2" id="KW-1133">Transmembrane helix</keyword>